<evidence type="ECO:0000256" key="7">
    <source>
        <dbReference type="ARBA" id="ARBA00041900"/>
    </source>
</evidence>
<comment type="cofactor">
    <cofactor evidence="1">
        <name>FAD</name>
        <dbReference type="ChEBI" id="CHEBI:57692"/>
    </cofactor>
</comment>
<evidence type="ECO:0000313" key="13">
    <source>
        <dbReference type="Proteomes" id="UP000605427"/>
    </source>
</evidence>
<sequence length="491" mass="54427">MSRKAVIVGGGLGGLSCAIGLAVEGFDVTLTEKESMLGGKLKRVEKSGYRFDRGPSTITMLHAFRRVFERAGRRMDDYITTYELEPRTRNVFFDGTTVDLSRDASWMREQIAAYSPEDAVRYPAFLQEARRIYGLADGRFLNRLMLSTREKIDPLLLRDFLKVRPTTTLRALLARYFGHPYTLAMFGRYATYVGASPLRAPAIFAMLAHVEADLGIHGIRGGTYGLVEGMERLARELGVKIRTDTEVLSIKVRSGRAYGVETTAGVLEASEIVCNGDLLTTARLVPDRLRRRSSSSRLDTYEPSLSGFVLLAGVKQRYDSLLHHTMLFPEKLESEFADIFERKVAPDDPALYICNSGYSEAGTAPEGGSSLFVLANAPYLSESWDWQKQRETYTGKLIRMLEKRGIGGLGTAEVLERYTPADLQRDTYAHRGAIYGISSNTLRQTFFRPGNRDPDVSGLWYVGGTAHPGGGTPLVTLSGQLVAERIASTKI</sequence>
<dbReference type="PANTHER" id="PTHR43734:SF7">
    <property type="entry name" value="4,4'-DIAPONEUROSPORENE OXYGENASE"/>
    <property type="match status" value="1"/>
</dbReference>
<evidence type="ECO:0000256" key="2">
    <source>
        <dbReference type="ARBA" id="ARBA00022746"/>
    </source>
</evidence>
<evidence type="ECO:0000259" key="11">
    <source>
        <dbReference type="Pfam" id="PF01593"/>
    </source>
</evidence>
<dbReference type="InterPro" id="IPR014105">
    <property type="entry name" value="Carotenoid/retinoid_OxRdtase"/>
</dbReference>
<proteinExistence type="inferred from homology"/>
<dbReference type="InterPro" id="IPR036188">
    <property type="entry name" value="FAD/NAD-bd_sf"/>
</dbReference>
<reference evidence="13" key="1">
    <citation type="journal article" date="2019" name="Int. J. Syst. Evol. Microbiol.">
        <title>The Global Catalogue of Microorganisms (GCM) 10K type strain sequencing project: providing services to taxonomists for standard genome sequencing and annotation.</title>
        <authorList>
            <consortium name="The Broad Institute Genomics Platform"/>
            <consortium name="The Broad Institute Genome Sequencing Center for Infectious Disease"/>
            <person name="Wu L."/>
            <person name="Ma J."/>
        </authorList>
    </citation>
    <scope>NUCLEOTIDE SEQUENCE [LARGE SCALE GENOMIC DNA]</scope>
    <source>
        <strain evidence="13">CCM 8702</strain>
    </source>
</reference>
<evidence type="ECO:0000256" key="3">
    <source>
        <dbReference type="ARBA" id="ARBA00023002"/>
    </source>
</evidence>
<evidence type="ECO:0000256" key="9">
    <source>
        <dbReference type="ARBA" id="ARBA00048532"/>
    </source>
</evidence>
<keyword evidence="13" id="KW-1185">Reference proteome</keyword>
<evidence type="ECO:0000256" key="8">
    <source>
        <dbReference type="ARBA" id="ARBA00042619"/>
    </source>
</evidence>
<dbReference type="InterPro" id="IPR002937">
    <property type="entry name" value="Amino_oxidase"/>
</dbReference>
<evidence type="ECO:0000256" key="10">
    <source>
        <dbReference type="RuleBase" id="RU362075"/>
    </source>
</evidence>
<comment type="pathway">
    <text evidence="4">Carotenoid biosynthesis; staphyloxanthin biosynthesis; staphyloxanthin from farnesyl diphosphate: step 3/5.</text>
</comment>
<accession>A0ABQ2A9P3</accession>
<evidence type="ECO:0000256" key="1">
    <source>
        <dbReference type="ARBA" id="ARBA00001974"/>
    </source>
</evidence>
<dbReference type="SUPFAM" id="SSF51905">
    <property type="entry name" value="FAD/NAD(P)-binding domain"/>
    <property type="match status" value="1"/>
</dbReference>
<organism evidence="12 13">
    <name type="scientific">Saccharibacillus endophyticus</name>
    <dbReference type="NCBI Taxonomy" id="2060666"/>
    <lineage>
        <taxon>Bacteria</taxon>
        <taxon>Bacillati</taxon>
        <taxon>Bacillota</taxon>
        <taxon>Bacilli</taxon>
        <taxon>Bacillales</taxon>
        <taxon>Paenibacillaceae</taxon>
        <taxon>Saccharibacillus</taxon>
    </lineage>
</organism>
<comment type="similarity">
    <text evidence="5">Belongs to the carotenoid/retinoid oxidoreductase family. CrtP subfamily.</text>
</comment>
<dbReference type="Pfam" id="PF01593">
    <property type="entry name" value="Amino_oxidase"/>
    <property type="match status" value="1"/>
</dbReference>
<dbReference type="EMBL" id="BMDD01000008">
    <property type="protein sequence ID" value="GGH86777.1"/>
    <property type="molecule type" value="Genomic_DNA"/>
</dbReference>
<evidence type="ECO:0000256" key="6">
    <source>
        <dbReference type="ARBA" id="ARBA00039159"/>
    </source>
</evidence>
<evidence type="ECO:0000256" key="4">
    <source>
        <dbReference type="ARBA" id="ARBA00037901"/>
    </source>
</evidence>
<dbReference type="Proteomes" id="UP000605427">
    <property type="component" value="Unassembled WGS sequence"/>
</dbReference>
<dbReference type="Gene3D" id="3.50.50.60">
    <property type="entry name" value="FAD/NAD(P)-binding domain"/>
    <property type="match status" value="2"/>
</dbReference>
<name>A0ABQ2A9P3_9BACL</name>
<keyword evidence="3 10" id="KW-0560">Oxidoreductase</keyword>
<protein>
    <recommendedName>
        <fullName evidence="6">4,4'-diaponeurosporene oxygenase</fullName>
    </recommendedName>
    <alternativeName>
        <fullName evidence="7">4,4'-diaponeurosporene oxidase</fullName>
    </alternativeName>
    <alternativeName>
        <fullName evidence="8">Carotenoid oxidase</fullName>
    </alternativeName>
</protein>
<dbReference type="NCBIfam" id="TIGR02734">
    <property type="entry name" value="crtI_fam"/>
    <property type="match status" value="1"/>
</dbReference>
<dbReference type="PANTHER" id="PTHR43734">
    <property type="entry name" value="PHYTOENE DESATURASE"/>
    <property type="match status" value="1"/>
</dbReference>
<dbReference type="PROSITE" id="PS51257">
    <property type="entry name" value="PROKAR_LIPOPROTEIN"/>
    <property type="match status" value="1"/>
</dbReference>
<feature type="domain" description="Amine oxidase" evidence="11">
    <location>
        <begin position="12"/>
        <end position="486"/>
    </location>
</feature>
<keyword evidence="2 10" id="KW-0125">Carotenoid biosynthesis</keyword>
<evidence type="ECO:0000256" key="5">
    <source>
        <dbReference type="ARBA" id="ARBA00038194"/>
    </source>
</evidence>
<comment type="caution">
    <text evidence="12">The sequence shown here is derived from an EMBL/GenBank/DDBJ whole genome shotgun (WGS) entry which is preliminary data.</text>
</comment>
<dbReference type="RefSeq" id="WP_172247720.1">
    <property type="nucleotide sequence ID" value="NZ_BMDD01000008.1"/>
</dbReference>
<gene>
    <name evidence="12" type="ORF">GCM10007362_47340</name>
</gene>
<comment type="catalytic activity">
    <reaction evidence="9">
        <text>all-trans-4,4'-diaponeurosporene + 2 AH2 + 2 O2 = 4,4'-diaponeurosporenal + 2 A + 3 H2O</text>
        <dbReference type="Rhea" id="RHEA:56104"/>
        <dbReference type="ChEBI" id="CHEBI:13193"/>
        <dbReference type="ChEBI" id="CHEBI:15377"/>
        <dbReference type="ChEBI" id="CHEBI:15379"/>
        <dbReference type="ChEBI" id="CHEBI:17499"/>
        <dbReference type="ChEBI" id="CHEBI:62743"/>
        <dbReference type="ChEBI" id="CHEBI:79065"/>
    </reaction>
</comment>
<evidence type="ECO:0000313" key="12">
    <source>
        <dbReference type="EMBL" id="GGH86777.1"/>
    </source>
</evidence>